<evidence type="ECO:0000259" key="2">
    <source>
        <dbReference type="Pfam" id="PF13966"/>
    </source>
</evidence>
<dbReference type="KEGG" id="jre:118344035"/>
<dbReference type="Gene3D" id="3.30.420.10">
    <property type="entry name" value="Ribonuclease H-like superfamily/Ribonuclease H"/>
    <property type="match status" value="1"/>
</dbReference>
<dbReference type="Pfam" id="PF13456">
    <property type="entry name" value="RVT_3"/>
    <property type="match status" value="1"/>
</dbReference>
<dbReference type="AlphaFoldDB" id="A0A6P9DWZ3"/>
<dbReference type="InterPro" id="IPR002156">
    <property type="entry name" value="RNaseH_domain"/>
</dbReference>
<dbReference type="GO" id="GO:0003676">
    <property type="term" value="F:nucleic acid binding"/>
    <property type="evidence" value="ECO:0007669"/>
    <property type="project" value="InterPro"/>
</dbReference>
<evidence type="ECO:0000313" key="4">
    <source>
        <dbReference type="RefSeq" id="XP_035539666.1"/>
    </source>
</evidence>
<dbReference type="GeneID" id="118344035"/>
<dbReference type="InterPro" id="IPR044730">
    <property type="entry name" value="RNase_H-like_dom_plant"/>
</dbReference>
<dbReference type="PANTHER" id="PTHR47074:SF48">
    <property type="entry name" value="POLYNUCLEOTIDYL TRANSFERASE, RIBONUCLEASE H-LIKE SUPERFAMILY PROTEIN"/>
    <property type="match status" value="1"/>
</dbReference>
<dbReference type="Proteomes" id="UP000235220">
    <property type="component" value="Chromosome 12"/>
</dbReference>
<dbReference type="InParanoid" id="A0A6P9DWZ3"/>
<evidence type="ECO:0000259" key="1">
    <source>
        <dbReference type="Pfam" id="PF13456"/>
    </source>
</evidence>
<dbReference type="CDD" id="cd06222">
    <property type="entry name" value="RNase_H_like"/>
    <property type="match status" value="1"/>
</dbReference>
<dbReference type="InterPro" id="IPR052929">
    <property type="entry name" value="RNase_H-like_EbsB-rel"/>
</dbReference>
<dbReference type="Pfam" id="PF13966">
    <property type="entry name" value="zf-RVT"/>
    <property type="match status" value="1"/>
</dbReference>
<protein>
    <submittedName>
        <fullName evidence="4">Uncharacterized protein LOC118344035</fullName>
    </submittedName>
</protein>
<name>A0A6P9DWZ3_JUGRE</name>
<dbReference type="InterPro" id="IPR012337">
    <property type="entry name" value="RNaseH-like_sf"/>
</dbReference>
<dbReference type="InterPro" id="IPR036397">
    <property type="entry name" value="RNaseH_sf"/>
</dbReference>
<dbReference type="GO" id="GO:0004523">
    <property type="term" value="F:RNA-DNA hybrid ribonuclease activity"/>
    <property type="evidence" value="ECO:0007669"/>
    <property type="project" value="InterPro"/>
</dbReference>
<feature type="domain" description="RNase H type-1" evidence="1">
    <location>
        <begin position="176"/>
        <end position="286"/>
    </location>
</feature>
<keyword evidence="3" id="KW-1185">Reference proteome</keyword>
<sequence length="317" mass="36673">MVWGCAKDDMFTVKNAYHLEHRRKRRKLGEASKERDDQFEWNSIWRLNVQGKVKHFLWKVCHNLLPTRENLVKKQVLKSSMCPICEIKIETTMHALWSCPTALDLGSDEVEVVATILRKIWLRRNVVLFESKFAAPKAVLKVAKMGNQGRGEIRWEKPVGIAIKINWDAAVEIYLKRVGLGVVIHDSCGEVLVCLCSIVNFVQKPSMAEALALRRAATLCVELGFSNVILEGDSHVVVKVASGMKEIWADYGTIVEDMRILIRSNQNWRVRFVYRKANIIAHKLSKLFFKYTDKRVWIEECPIEILSDIRKERYYND</sequence>
<organism evidence="3 4">
    <name type="scientific">Juglans regia</name>
    <name type="common">English walnut</name>
    <dbReference type="NCBI Taxonomy" id="51240"/>
    <lineage>
        <taxon>Eukaryota</taxon>
        <taxon>Viridiplantae</taxon>
        <taxon>Streptophyta</taxon>
        <taxon>Embryophyta</taxon>
        <taxon>Tracheophyta</taxon>
        <taxon>Spermatophyta</taxon>
        <taxon>Magnoliopsida</taxon>
        <taxon>eudicotyledons</taxon>
        <taxon>Gunneridae</taxon>
        <taxon>Pentapetalae</taxon>
        <taxon>rosids</taxon>
        <taxon>fabids</taxon>
        <taxon>Fagales</taxon>
        <taxon>Juglandaceae</taxon>
        <taxon>Juglans</taxon>
    </lineage>
</organism>
<dbReference type="OrthoDB" id="1419902at2759"/>
<dbReference type="SUPFAM" id="SSF53098">
    <property type="entry name" value="Ribonuclease H-like"/>
    <property type="match status" value="1"/>
</dbReference>
<proteinExistence type="predicted"/>
<reference evidence="4" key="1">
    <citation type="submission" date="2025-08" db="UniProtKB">
        <authorList>
            <consortium name="RefSeq"/>
        </authorList>
    </citation>
    <scope>IDENTIFICATION</scope>
    <source>
        <tissue evidence="4">Leaves</tissue>
    </source>
</reference>
<feature type="domain" description="Reverse transcriptase zinc-binding" evidence="2">
    <location>
        <begin position="11"/>
        <end position="103"/>
    </location>
</feature>
<dbReference type="RefSeq" id="XP_035539666.1">
    <property type="nucleotide sequence ID" value="XM_035683773.1"/>
</dbReference>
<accession>A0A6P9DWZ3</accession>
<dbReference type="InterPro" id="IPR026960">
    <property type="entry name" value="RVT-Znf"/>
</dbReference>
<gene>
    <name evidence="4" type="primary">LOC118344035</name>
</gene>
<dbReference type="PANTHER" id="PTHR47074">
    <property type="entry name" value="BNAC02G40300D PROTEIN"/>
    <property type="match status" value="1"/>
</dbReference>
<evidence type="ECO:0000313" key="3">
    <source>
        <dbReference type="Proteomes" id="UP000235220"/>
    </source>
</evidence>